<dbReference type="Gene3D" id="2.60.40.420">
    <property type="entry name" value="Cupredoxins - blue copper proteins"/>
    <property type="match status" value="1"/>
</dbReference>
<name>A0A917IGK8_9MICO</name>
<feature type="signal peptide" evidence="1">
    <location>
        <begin position="1"/>
        <end position="26"/>
    </location>
</feature>
<proteinExistence type="predicted"/>
<feature type="chain" id="PRO_5038897751" description="EfeO-type cupredoxin-like domain-containing protein" evidence="1">
    <location>
        <begin position="27"/>
        <end position="133"/>
    </location>
</feature>
<evidence type="ECO:0008006" key="4">
    <source>
        <dbReference type="Google" id="ProtNLM"/>
    </source>
</evidence>
<dbReference type="EMBL" id="BMJY01000013">
    <property type="protein sequence ID" value="GGH47967.1"/>
    <property type="molecule type" value="Genomic_DNA"/>
</dbReference>
<evidence type="ECO:0000256" key="1">
    <source>
        <dbReference type="SAM" id="SignalP"/>
    </source>
</evidence>
<evidence type="ECO:0000313" key="2">
    <source>
        <dbReference type="EMBL" id="GGH47967.1"/>
    </source>
</evidence>
<accession>A0A917IGK8</accession>
<reference evidence="2" key="1">
    <citation type="journal article" date="2014" name="Int. J. Syst. Evol. Microbiol.">
        <title>Complete genome sequence of Corynebacterium casei LMG S-19264T (=DSM 44701T), isolated from a smear-ripened cheese.</title>
        <authorList>
            <consortium name="US DOE Joint Genome Institute (JGI-PGF)"/>
            <person name="Walter F."/>
            <person name="Albersmeier A."/>
            <person name="Kalinowski J."/>
            <person name="Ruckert C."/>
        </authorList>
    </citation>
    <scope>NUCLEOTIDE SEQUENCE</scope>
    <source>
        <strain evidence="2">CGMCC 1.15794</strain>
    </source>
</reference>
<keyword evidence="3" id="KW-1185">Reference proteome</keyword>
<dbReference type="AlphaFoldDB" id="A0A917IGK8"/>
<sequence>MRGGAHRSPVAAAVMLAGVAALGGCAGPDQPPTALVQVVDNGMTGGAFEPAVLAVAPGTEVRWRNTGARVQTVVSADDRAGESAIPGGADPWDSGPLLPGDVFAYRFEVPGTYVYRGTEGDTPMMGTILVEER</sequence>
<dbReference type="InterPro" id="IPR008972">
    <property type="entry name" value="Cupredoxin"/>
</dbReference>
<gene>
    <name evidence="2" type="ORF">GCM10010921_25090</name>
</gene>
<dbReference type="RefSeq" id="WP_188756646.1">
    <property type="nucleotide sequence ID" value="NZ_BMJY01000013.1"/>
</dbReference>
<evidence type="ECO:0000313" key="3">
    <source>
        <dbReference type="Proteomes" id="UP000657592"/>
    </source>
</evidence>
<comment type="caution">
    <text evidence="2">The sequence shown here is derived from an EMBL/GenBank/DDBJ whole genome shotgun (WGS) entry which is preliminary data.</text>
</comment>
<dbReference type="SUPFAM" id="SSF49503">
    <property type="entry name" value="Cupredoxins"/>
    <property type="match status" value="1"/>
</dbReference>
<reference evidence="2" key="2">
    <citation type="submission" date="2020-09" db="EMBL/GenBank/DDBJ databases">
        <authorList>
            <person name="Sun Q."/>
            <person name="Zhou Y."/>
        </authorList>
    </citation>
    <scope>NUCLEOTIDE SEQUENCE</scope>
    <source>
        <strain evidence="2">CGMCC 1.15794</strain>
    </source>
</reference>
<protein>
    <recommendedName>
        <fullName evidence="4">EfeO-type cupredoxin-like domain-containing protein</fullName>
    </recommendedName>
</protein>
<dbReference type="PROSITE" id="PS51257">
    <property type="entry name" value="PROKAR_LIPOPROTEIN"/>
    <property type="match status" value="1"/>
</dbReference>
<dbReference type="Proteomes" id="UP000657592">
    <property type="component" value="Unassembled WGS sequence"/>
</dbReference>
<organism evidence="2 3">
    <name type="scientific">Microbacterium album</name>
    <dbReference type="NCBI Taxonomy" id="2053191"/>
    <lineage>
        <taxon>Bacteria</taxon>
        <taxon>Bacillati</taxon>
        <taxon>Actinomycetota</taxon>
        <taxon>Actinomycetes</taxon>
        <taxon>Micrococcales</taxon>
        <taxon>Microbacteriaceae</taxon>
        <taxon>Microbacterium</taxon>
    </lineage>
</organism>
<keyword evidence="1" id="KW-0732">Signal</keyword>